<dbReference type="GO" id="GO:0003723">
    <property type="term" value="F:RNA binding"/>
    <property type="evidence" value="ECO:0007669"/>
    <property type="project" value="UniProtKB-KW"/>
</dbReference>
<evidence type="ECO:0000256" key="5">
    <source>
        <dbReference type="ARBA" id="ARBA00022658"/>
    </source>
</evidence>
<dbReference type="PANTHER" id="PTHR47959">
    <property type="entry name" value="ATP-DEPENDENT RNA HELICASE RHLE-RELATED"/>
    <property type="match status" value="1"/>
</dbReference>
<gene>
    <name evidence="19" type="ORF">BpHYR1_051648</name>
</gene>
<feature type="domain" description="DEAD-box RNA helicase Q" evidence="18">
    <location>
        <begin position="20"/>
        <end position="48"/>
    </location>
</feature>
<feature type="region of interest" description="Disordered" evidence="15">
    <location>
        <begin position="754"/>
        <end position="845"/>
    </location>
</feature>
<dbReference type="PROSITE" id="PS00039">
    <property type="entry name" value="DEAD_ATP_HELICASE"/>
    <property type="match status" value="1"/>
</dbReference>
<feature type="short sequence motif" description="Q motif" evidence="14">
    <location>
        <begin position="20"/>
        <end position="48"/>
    </location>
</feature>
<proteinExistence type="inferred from homology"/>
<dbReference type="SMART" id="SM00490">
    <property type="entry name" value="HELICc"/>
    <property type="match status" value="1"/>
</dbReference>
<evidence type="ECO:0000313" key="20">
    <source>
        <dbReference type="Proteomes" id="UP000276133"/>
    </source>
</evidence>
<dbReference type="CDD" id="cd18787">
    <property type="entry name" value="SF2_C_DEAD"/>
    <property type="match status" value="1"/>
</dbReference>
<dbReference type="GO" id="GO:0015031">
    <property type="term" value="P:protein transport"/>
    <property type="evidence" value="ECO:0007669"/>
    <property type="project" value="UniProtKB-KW"/>
</dbReference>
<dbReference type="InterPro" id="IPR027417">
    <property type="entry name" value="P-loop_NTPase"/>
</dbReference>
<keyword evidence="4" id="KW-0813">Transport</keyword>
<evidence type="ECO:0000256" key="14">
    <source>
        <dbReference type="PROSITE-ProRule" id="PRU00552"/>
    </source>
</evidence>
<keyword evidence="6" id="KW-0547">Nucleotide-binding</keyword>
<dbReference type="PROSITE" id="PS51195">
    <property type="entry name" value="Q_MOTIF"/>
    <property type="match status" value="1"/>
</dbReference>
<keyword evidence="9" id="KW-0067">ATP-binding</keyword>
<dbReference type="InterPro" id="IPR011545">
    <property type="entry name" value="DEAD/DEAH_box_helicase_dom"/>
</dbReference>
<evidence type="ECO:0000256" key="4">
    <source>
        <dbReference type="ARBA" id="ARBA00022448"/>
    </source>
</evidence>
<dbReference type="PROSITE" id="PS51192">
    <property type="entry name" value="HELICASE_ATP_BIND_1"/>
    <property type="match status" value="1"/>
</dbReference>
<dbReference type="FunFam" id="3.40.50.300:FF:000865">
    <property type="entry name" value="ATP-dependent RNA helicase DDX54"/>
    <property type="match status" value="1"/>
</dbReference>
<dbReference type="CDD" id="cd17959">
    <property type="entry name" value="DEADc_DDX54"/>
    <property type="match status" value="1"/>
</dbReference>
<dbReference type="EMBL" id="REGN01004791">
    <property type="protein sequence ID" value="RNA16152.1"/>
    <property type="molecule type" value="Genomic_DNA"/>
</dbReference>
<dbReference type="GO" id="GO:0016887">
    <property type="term" value="F:ATP hydrolysis activity"/>
    <property type="evidence" value="ECO:0007669"/>
    <property type="project" value="RHEA"/>
</dbReference>
<dbReference type="PROSITE" id="PS51796">
    <property type="entry name" value="MSS4"/>
    <property type="match status" value="1"/>
</dbReference>
<accession>A0A3M7QXS2</accession>
<evidence type="ECO:0000256" key="6">
    <source>
        <dbReference type="ARBA" id="ARBA00022741"/>
    </source>
</evidence>
<dbReference type="Proteomes" id="UP000276133">
    <property type="component" value="Unassembled WGS sequence"/>
</dbReference>
<dbReference type="PANTHER" id="PTHR47959:SF8">
    <property type="entry name" value="RNA HELICASE"/>
    <property type="match status" value="1"/>
</dbReference>
<keyword evidence="12" id="KW-0539">Nucleus</keyword>
<keyword evidence="20" id="KW-1185">Reference proteome</keyword>
<feature type="compositionally biased region" description="Basic and acidic residues" evidence="15">
    <location>
        <begin position="772"/>
        <end position="791"/>
    </location>
</feature>
<keyword evidence="11" id="KW-0653">Protein transport</keyword>
<evidence type="ECO:0000256" key="1">
    <source>
        <dbReference type="ARBA" id="ARBA00004604"/>
    </source>
</evidence>
<dbReference type="AlphaFoldDB" id="A0A3M7QXS2"/>
<dbReference type="SMART" id="SM01123">
    <property type="entry name" value="DBP10CT"/>
    <property type="match status" value="1"/>
</dbReference>
<dbReference type="InterPro" id="IPR000629">
    <property type="entry name" value="RNA-helicase_DEAD-box_CS"/>
</dbReference>
<dbReference type="GO" id="GO:0005085">
    <property type="term" value="F:guanyl-nucleotide exchange factor activity"/>
    <property type="evidence" value="ECO:0007669"/>
    <property type="project" value="UniProtKB-KW"/>
</dbReference>
<comment type="catalytic activity">
    <reaction evidence="13">
        <text>ATP + H2O = ADP + phosphate + H(+)</text>
        <dbReference type="Rhea" id="RHEA:13065"/>
        <dbReference type="ChEBI" id="CHEBI:15377"/>
        <dbReference type="ChEBI" id="CHEBI:15378"/>
        <dbReference type="ChEBI" id="CHEBI:30616"/>
        <dbReference type="ChEBI" id="CHEBI:43474"/>
        <dbReference type="ChEBI" id="CHEBI:456216"/>
        <dbReference type="EC" id="3.6.4.13"/>
    </reaction>
</comment>
<dbReference type="InterPro" id="IPR033517">
    <property type="entry name" value="DDX54/DBP10_DEAD-box_helicase"/>
</dbReference>
<dbReference type="InterPro" id="IPR050079">
    <property type="entry name" value="DEAD_box_RNA_helicase"/>
</dbReference>
<keyword evidence="8 19" id="KW-0347">Helicase</keyword>
<dbReference type="GO" id="GO:0005524">
    <property type="term" value="F:ATP binding"/>
    <property type="evidence" value="ECO:0007669"/>
    <property type="project" value="UniProtKB-KW"/>
</dbReference>
<dbReference type="PROSITE" id="PS51194">
    <property type="entry name" value="HELICASE_CTER"/>
    <property type="match status" value="1"/>
</dbReference>
<dbReference type="InterPro" id="IPR014014">
    <property type="entry name" value="RNA_helicase_DEAD_Q_motif"/>
</dbReference>
<evidence type="ECO:0000256" key="13">
    <source>
        <dbReference type="ARBA" id="ARBA00047984"/>
    </source>
</evidence>
<dbReference type="GO" id="GO:0005829">
    <property type="term" value="C:cytosol"/>
    <property type="evidence" value="ECO:0007669"/>
    <property type="project" value="TreeGrafter"/>
</dbReference>
<evidence type="ECO:0000256" key="2">
    <source>
        <dbReference type="ARBA" id="ARBA00010379"/>
    </source>
</evidence>
<comment type="subcellular location">
    <subcellularLocation>
        <location evidence="1">Nucleus</location>
        <location evidence="1">Nucleolus</location>
    </subcellularLocation>
</comment>
<dbReference type="OrthoDB" id="10261375at2759"/>
<evidence type="ECO:0000256" key="15">
    <source>
        <dbReference type="SAM" id="MobiDB-lite"/>
    </source>
</evidence>
<comment type="caution">
    <text evidence="19">The sequence shown here is derived from an EMBL/GenBank/DDBJ whole genome shotgun (WGS) entry which is preliminary data.</text>
</comment>
<dbReference type="SUPFAM" id="SSF51316">
    <property type="entry name" value="Mss4-like"/>
    <property type="match status" value="1"/>
</dbReference>
<dbReference type="InterPro" id="IPR014001">
    <property type="entry name" value="Helicase_ATP-bd"/>
</dbReference>
<organism evidence="19 20">
    <name type="scientific">Brachionus plicatilis</name>
    <name type="common">Marine rotifer</name>
    <name type="synonym">Brachionus muelleri</name>
    <dbReference type="NCBI Taxonomy" id="10195"/>
    <lineage>
        <taxon>Eukaryota</taxon>
        <taxon>Metazoa</taxon>
        <taxon>Spiralia</taxon>
        <taxon>Gnathifera</taxon>
        <taxon>Rotifera</taxon>
        <taxon>Eurotatoria</taxon>
        <taxon>Monogononta</taxon>
        <taxon>Pseudotrocha</taxon>
        <taxon>Ploima</taxon>
        <taxon>Brachionidae</taxon>
        <taxon>Brachionus</taxon>
    </lineage>
</organism>
<dbReference type="InterPro" id="IPR007515">
    <property type="entry name" value="Mss4"/>
</dbReference>
<dbReference type="InterPro" id="IPR011323">
    <property type="entry name" value="Mss4/transl-control_tumour"/>
</dbReference>
<keyword evidence="5" id="KW-0344">Guanine-nucleotide releasing factor</keyword>
<dbReference type="SUPFAM" id="SSF52540">
    <property type="entry name" value="P-loop containing nucleoside triphosphate hydrolases"/>
    <property type="match status" value="2"/>
</dbReference>
<sequence length="956" mass="110120">MYDPEEEKQRQIGEKKKKSGGFQSMGFNWQILKSILNSGYKQPTPIQRKAIPEILLGKDVVAMARTGSGKTAAFLLPMLQRLTESSQNKTQKSQGPKALIMSPTRELALQTFKFSKQFGKYCDFKAAVILGGDKIEDQFETMHENPDIIIATPGRFLHICVEMNLKLNSIEYVVFDEADRLFEMGFKEQLNEILTKLPTENRQTLLFSATLPQSLVEFARAGLQNPTLIRLDVESKLSDKLKLAFFHSRIEDKLPFLIYLLNNVTKSAQKLSQSVKENAARISQTIIFVATRHHVEFLKDLLENLGFSVSYVYSCLDQAARQINIAKFQQKKTSIMIVTDVAARGIDIPMLDNVINFNFPAKAKLFVHRVGRVARAGNYGNAYSLVTSDELPYMHELFDFLSKEIRFASDEMNPEDWNEVYGSVPQSIIDVEKDTIRTLLEEKIDLKCAFEVQENAYKQYLKSRPLSGAASVRAAKNIRQLHPFLPIHPLLKANSDLKNCFEAQSNLLDQLKNYKTKSTIFEINKTSNNQSVDIMRKKRQHHDQVVEKFQQKDLDGVSLFHKNMYSIERDMFNERKKQEEAEEELNDEFSFESENLVIKISNDDSDRSGKKRLSKAEKRKLPVVDAEHYIPYKPKNFNTEKALGINSNFNREMSDAAMDMVLDDRDDMRRNLQKQKWDRKKKKFVSVQSTLDKEKKIRTESGNYIKASYKSNLYSKWLKNQKVMDKEESDDEQVGQNKKNKKFFGSKLAENRYFGSGKSNKFKKPLPGSKRKSSDDGPVENKRFKNSDGTKKPKRFSTGLKNKDQILKERRRKEKFQKFQKKKKPSKGSKSRSKKMSQNEFSELVSDNNTNSKKIKCIRCDSFILSVDVGFFKKIESGISIPSLRQKRELASPNDAEFELLNNFWLVKDAFSFENIGFTNTVQNKKYLICADCEIGPLGVQNLETPNEFYLSVDRF</sequence>
<name>A0A3M7QXS2_BRAPC</name>
<feature type="domain" description="Helicase ATP-binding" evidence="16">
    <location>
        <begin position="51"/>
        <end position="229"/>
    </location>
</feature>
<evidence type="ECO:0000259" key="17">
    <source>
        <dbReference type="PROSITE" id="PS51194"/>
    </source>
</evidence>
<comment type="similarity">
    <text evidence="2">Belongs to the DEAD box helicase family. DDX54/DBP10 subfamily.</text>
</comment>
<protein>
    <recommendedName>
        <fullName evidence="3">RNA helicase</fullName>
        <ecNumber evidence="3">3.6.4.13</ecNumber>
    </recommendedName>
</protein>
<dbReference type="SMART" id="SM00487">
    <property type="entry name" value="DEXDc"/>
    <property type="match status" value="1"/>
</dbReference>
<reference evidence="19 20" key="1">
    <citation type="journal article" date="2018" name="Sci. Rep.">
        <title>Genomic signatures of local adaptation to the degree of environmental predictability in rotifers.</title>
        <authorList>
            <person name="Franch-Gras L."/>
            <person name="Hahn C."/>
            <person name="Garcia-Roger E.M."/>
            <person name="Carmona M.J."/>
            <person name="Serra M."/>
            <person name="Gomez A."/>
        </authorList>
    </citation>
    <scope>NUCLEOTIDE SEQUENCE [LARGE SCALE GENOMIC DNA]</scope>
    <source>
        <strain evidence="19">HYR1</strain>
    </source>
</reference>
<evidence type="ECO:0000256" key="3">
    <source>
        <dbReference type="ARBA" id="ARBA00012552"/>
    </source>
</evidence>
<keyword evidence="10" id="KW-0694">RNA-binding</keyword>
<dbReference type="GO" id="GO:0005730">
    <property type="term" value="C:nucleolus"/>
    <property type="evidence" value="ECO:0007669"/>
    <property type="project" value="UniProtKB-SubCell"/>
</dbReference>
<dbReference type="FunFam" id="2.170.150.10:FF:000005">
    <property type="entry name" value="Guanine nucleotide exchange factor MSS4"/>
    <property type="match status" value="1"/>
</dbReference>
<evidence type="ECO:0000256" key="8">
    <source>
        <dbReference type="ARBA" id="ARBA00022806"/>
    </source>
</evidence>
<dbReference type="Gene3D" id="2.170.150.10">
    <property type="entry name" value="Metal Binding Protein, Guanine Nucleotide Exchange Factor, Chain A"/>
    <property type="match status" value="1"/>
</dbReference>
<dbReference type="InterPro" id="IPR012541">
    <property type="entry name" value="DBP10_C"/>
</dbReference>
<feature type="compositionally biased region" description="Polar residues" evidence="15">
    <location>
        <begin position="836"/>
        <end position="845"/>
    </location>
</feature>
<dbReference type="EC" id="3.6.4.13" evidence="3"/>
<dbReference type="Pfam" id="PF00270">
    <property type="entry name" value="DEAD"/>
    <property type="match status" value="1"/>
</dbReference>
<evidence type="ECO:0000256" key="12">
    <source>
        <dbReference type="ARBA" id="ARBA00023242"/>
    </source>
</evidence>
<evidence type="ECO:0000313" key="19">
    <source>
        <dbReference type="EMBL" id="RNA16152.1"/>
    </source>
</evidence>
<evidence type="ECO:0000259" key="16">
    <source>
        <dbReference type="PROSITE" id="PS51192"/>
    </source>
</evidence>
<evidence type="ECO:0000256" key="10">
    <source>
        <dbReference type="ARBA" id="ARBA00022884"/>
    </source>
</evidence>
<feature type="compositionally biased region" description="Basic residues" evidence="15">
    <location>
        <begin position="809"/>
        <end position="835"/>
    </location>
</feature>
<dbReference type="InterPro" id="IPR011057">
    <property type="entry name" value="Mss4-like_sf"/>
</dbReference>
<dbReference type="STRING" id="10195.A0A3M7QXS2"/>
<dbReference type="Pfam" id="PF04421">
    <property type="entry name" value="Mss4"/>
    <property type="match status" value="1"/>
</dbReference>
<dbReference type="Pfam" id="PF08147">
    <property type="entry name" value="DBP10CT"/>
    <property type="match status" value="1"/>
</dbReference>
<evidence type="ECO:0000259" key="18">
    <source>
        <dbReference type="PROSITE" id="PS51195"/>
    </source>
</evidence>
<dbReference type="InterPro" id="IPR001650">
    <property type="entry name" value="Helicase_C-like"/>
</dbReference>
<evidence type="ECO:0000256" key="7">
    <source>
        <dbReference type="ARBA" id="ARBA00022801"/>
    </source>
</evidence>
<evidence type="ECO:0000256" key="11">
    <source>
        <dbReference type="ARBA" id="ARBA00022927"/>
    </source>
</evidence>
<keyword evidence="7 19" id="KW-0378">Hydrolase</keyword>
<dbReference type="Gene3D" id="3.40.50.300">
    <property type="entry name" value="P-loop containing nucleotide triphosphate hydrolases"/>
    <property type="match status" value="2"/>
</dbReference>
<evidence type="ECO:0000256" key="9">
    <source>
        <dbReference type="ARBA" id="ARBA00022840"/>
    </source>
</evidence>
<dbReference type="GO" id="GO:0007264">
    <property type="term" value="P:small GTPase-mediated signal transduction"/>
    <property type="evidence" value="ECO:0007669"/>
    <property type="project" value="InterPro"/>
</dbReference>
<dbReference type="GO" id="GO:0003724">
    <property type="term" value="F:RNA helicase activity"/>
    <property type="evidence" value="ECO:0007669"/>
    <property type="project" value="UniProtKB-EC"/>
</dbReference>
<dbReference type="Pfam" id="PF00271">
    <property type="entry name" value="Helicase_C"/>
    <property type="match status" value="1"/>
</dbReference>
<feature type="domain" description="Helicase C-terminal" evidence="17">
    <location>
        <begin position="274"/>
        <end position="418"/>
    </location>
</feature>